<keyword evidence="6 8" id="KW-1133">Transmembrane helix</keyword>
<dbReference type="Pfam" id="PF00375">
    <property type="entry name" value="SDF"/>
    <property type="match status" value="1"/>
</dbReference>
<reference evidence="10" key="1">
    <citation type="submission" date="2017-01" db="EMBL/GenBank/DDBJ databases">
        <authorList>
            <person name="Varghese N."/>
            <person name="Submissions S."/>
        </authorList>
    </citation>
    <scope>NUCLEOTIDE SEQUENCE [LARGE SCALE GENOMIC DNA]</scope>
    <source>
        <strain evidence="10">DSM 45196</strain>
    </source>
</reference>
<keyword evidence="2" id="KW-0813">Transport</keyword>
<accession>A0A1N7LKG4</accession>
<dbReference type="RefSeq" id="WP_009711578.1">
    <property type="nucleotide sequence ID" value="NZ_CP048103.1"/>
</dbReference>
<evidence type="ECO:0000256" key="1">
    <source>
        <dbReference type="ARBA" id="ARBA00004651"/>
    </source>
</evidence>
<dbReference type="FunFam" id="1.10.3860.10:FF:000001">
    <property type="entry name" value="C4-dicarboxylate transport protein"/>
    <property type="match status" value="1"/>
</dbReference>
<dbReference type="GO" id="GO:0005886">
    <property type="term" value="C:plasma membrane"/>
    <property type="evidence" value="ECO:0007669"/>
    <property type="project" value="UniProtKB-SubCell"/>
</dbReference>
<evidence type="ECO:0000256" key="4">
    <source>
        <dbReference type="ARBA" id="ARBA00022692"/>
    </source>
</evidence>
<evidence type="ECO:0000256" key="8">
    <source>
        <dbReference type="SAM" id="Phobius"/>
    </source>
</evidence>
<dbReference type="PRINTS" id="PR00173">
    <property type="entry name" value="EDTRNSPORT"/>
</dbReference>
<dbReference type="GO" id="GO:0006835">
    <property type="term" value="P:dicarboxylic acid transport"/>
    <property type="evidence" value="ECO:0007669"/>
    <property type="project" value="TreeGrafter"/>
</dbReference>
<feature type="transmembrane region" description="Helical" evidence="8">
    <location>
        <begin position="236"/>
        <end position="257"/>
    </location>
</feature>
<gene>
    <name evidence="9" type="ORF">SAMN05421790_104227</name>
</gene>
<dbReference type="GO" id="GO:0015293">
    <property type="term" value="F:symporter activity"/>
    <property type="evidence" value="ECO:0007669"/>
    <property type="project" value="UniProtKB-KW"/>
</dbReference>
<evidence type="ECO:0000256" key="7">
    <source>
        <dbReference type="ARBA" id="ARBA00023136"/>
    </source>
</evidence>
<dbReference type="EMBL" id="FTOD01000004">
    <property type="protein sequence ID" value="SIS74313.1"/>
    <property type="molecule type" value="Genomic_DNA"/>
</dbReference>
<feature type="transmembrane region" description="Helical" evidence="8">
    <location>
        <begin position="56"/>
        <end position="77"/>
    </location>
</feature>
<evidence type="ECO:0000256" key="5">
    <source>
        <dbReference type="ARBA" id="ARBA00022847"/>
    </source>
</evidence>
<feature type="transmembrane region" description="Helical" evidence="8">
    <location>
        <begin position="306"/>
        <end position="332"/>
    </location>
</feature>
<evidence type="ECO:0000313" key="9">
    <source>
        <dbReference type="EMBL" id="SIS74313.1"/>
    </source>
</evidence>
<feature type="transmembrane region" description="Helical" evidence="8">
    <location>
        <begin position="89"/>
        <end position="111"/>
    </location>
</feature>
<evidence type="ECO:0000313" key="10">
    <source>
        <dbReference type="Proteomes" id="UP000186795"/>
    </source>
</evidence>
<comment type="subcellular location">
    <subcellularLocation>
        <location evidence="1">Cell membrane</location>
        <topology evidence="1">Multi-pass membrane protein</topology>
    </subcellularLocation>
</comment>
<keyword evidence="10" id="KW-1185">Reference proteome</keyword>
<dbReference type="AlphaFoldDB" id="A0A1N7LKG4"/>
<keyword evidence="5" id="KW-0769">Symport</keyword>
<feature type="transmembrane region" description="Helical" evidence="8">
    <location>
        <begin position="196"/>
        <end position="216"/>
    </location>
</feature>
<keyword evidence="4 8" id="KW-0812">Transmembrane</keyword>
<proteinExistence type="predicted"/>
<dbReference type="Gene3D" id="1.10.3860.10">
    <property type="entry name" value="Sodium:dicarboxylate symporter"/>
    <property type="match status" value="1"/>
</dbReference>
<keyword evidence="7 8" id="KW-0472">Membrane</keyword>
<dbReference type="SUPFAM" id="SSF118215">
    <property type="entry name" value="Proton glutamate symport protein"/>
    <property type="match status" value="1"/>
</dbReference>
<protein>
    <submittedName>
        <fullName evidence="9">Na+/H+-dicarboxylate symporter</fullName>
    </submittedName>
</protein>
<dbReference type="InterPro" id="IPR036458">
    <property type="entry name" value="Na:dicarbo_symporter_sf"/>
</dbReference>
<feature type="transmembrane region" description="Helical" evidence="8">
    <location>
        <begin position="25"/>
        <end position="44"/>
    </location>
</feature>
<dbReference type="PANTHER" id="PTHR42865:SF7">
    <property type="entry name" value="PROTON_GLUTAMATE-ASPARTATE SYMPORTER"/>
    <property type="match status" value="1"/>
</dbReference>
<dbReference type="InterPro" id="IPR001991">
    <property type="entry name" value="Na-dicarboxylate_symporter"/>
</dbReference>
<dbReference type="PANTHER" id="PTHR42865">
    <property type="entry name" value="PROTON/GLUTAMATE-ASPARTATE SYMPORTER"/>
    <property type="match status" value="1"/>
</dbReference>
<evidence type="ECO:0000256" key="2">
    <source>
        <dbReference type="ARBA" id="ARBA00022448"/>
    </source>
</evidence>
<dbReference type="Proteomes" id="UP000186795">
    <property type="component" value="Unassembled WGS sequence"/>
</dbReference>
<keyword evidence="3" id="KW-1003">Cell membrane</keyword>
<feature type="transmembrane region" description="Helical" evidence="8">
    <location>
        <begin position="344"/>
        <end position="361"/>
    </location>
</feature>
<evidence type="ECO:0000256" key="6">
    <source>
        <dbReference type="ARBA" id="ARBA00022989"/>
    </source>
</evidence>
<organism evidence="9 10">
    <name type="scientific">Kroppenstedtia eburnea</name>
    <dbReference type="NCBI Taxonomy" id="714067"/>
    <lineage>
        <taxon>Bacteria</taxon>
        <taxon>Bacillati</taxon>
        <taxon>Bacillota</taxon>
        <taxon>Bacilli</taxon>
        <taxon>Bacillales</taxon>
        <taxon>Thermoactinomycetaceae</taxon>
        <taxon>Kroppenstedtia</taxon>
    </lineage>
</organism>
<sequence length="439" mass="46584">MVTSLAVSAVLILFLVWLKRKKVSFGIRVLVAMLLGVAVGALFGKDAEIVGFLGDAFIHLIKMLVLPLVVTAIIASITTIKDPAQLRKLGVKTIGLFLATAVIASVIGILVGNAFDVGAGMDFNVKDPGEAREIPPVSQVFLDMIPDNPIANAAEGKILPVIFFAMLIGIAITIESRRNPDSVEPVKRLIESFSRVIFRVTKMVLKLTPYGVYGLLTQVAAIHGLSTLLPLMEVVVAVYLACLIHLVVTYGGLVTFVAKVNPIRFLKKIWPVMVVAFSTRSSYGTLPVTLKTLTGRVKVSEKISSFVAPLGATMNMDACGGLYPAIVAIFVANVFHMDLGLTDYLILVTTATLASIGTAGVPGTASIMTTVVLTSMGLPVEGLAMVLGIDAILDMARTAVNVTGDTVASLVIANSEDEFDRDAFNNDPEDDLELNSAAI</sequence>
<name>A0A1N7LKG4_9BACL</name>
<feature type="transmembrane region" description="Helical" evidence="8">
    <location>
        <begin position="158"/>
        <end position="175"/>
    </location>
</feature>
<evidence type="ECO:0000256" key="3">
    <source>
        <dbReference type="ARBA" id="ARBA00022475"/>
    </source>
</evidence>